<evidence type="ECO:0000259" key="1">
    <source>
        <dbReference type="Pfam" id="PF12728"/>
    </source>
</evidence>
<comment type="caution">
    <text evidence="2">The sequence shown here is derived from an EMBL/GenBank/DDBJ whole genome shotgun (WGS) entry which is preliminary data.</text>
</comment>
<reference evidence="3" key="1">
    <citation type="journal article" date="2019" name="Int. J. Syst. Evol. Microbiol.">
        <title>The Global Catalogue of Microorganisms (GCM) 10K type strain sequencing project: providing services to taxonomists for standard genome sequencing and annotation.</title>
        <authorList>
            <consortium name="The Broad Institute Genomics Platform"/>
            <consortium name="The Broad Institute Genome Sequencing Center for Infectious Disease"/>
            <person name="Wu L."/>
            <person name="Ma J."/>
        </authorList>
    </citation>
    <scope>NUCLEOTIDE SEQUENCE [LARGE SCALE GENOMIC DNA]</scope>
    <source>
        <strain evidence="3">DT92</strain>
    </source>
</reference>
<keyword evidence="3" id="KW-1185">Reference proteome</keyword>
<feature type="domain" description="Helix-turn-helix" evidence="1">
    <location>
        <begin position="64"/>
        <end position="115"/>
    </location>
</feature>
<proteinExistence type="predicted"/>
<protein>
    <submittedName>
        <fullName evidence="2">Helix-turn-helix domain-containing protein</fullName>
    </submittedName>
</protein>
<dbReference type="Proteomes" id="UP001597344">
    <property type="component" value="Unassembled WGS sequence"/>
</dbReference>
<evidence type="ECO:0000313" key="3">
    <source>
        <dbReference type="Proteomes" id="UP001597344"/>
    </source>
</evidence>
<evidence type="ECO:0000313" key="2">
    <source>
        <dbReference type="EMBL" id="MFD2186449.1"/>
    </source>
</evidence>
<gene>
    <name evidence="2" type="ORF">ACFSJT_06565</name>
</gene>
<dbReference type="Pfam" id="PF12728">
    <property type="entry name" value="HTH_17"/>
    <property type="match status" value="1"/>
</dbReference>
<dbReference type="RefSeq" id="WP_378319423.1">
    <property type="nucleotide sequence ID" value="NZ_JBHUHY010000003.1"/>
</dbReference>
<dbReference type="EMBL" id="JBHUHY010000003">
    <property type="protein sequence ID" value="MFD2186449.1"/>
    <property type="molecule type" value="Genomic_DNA"/>
</dbReference>
<name>A0ABW5ATW7_9FLAO</name>
<organism evidence="2 3">
    <name type="scientific">Aquimarina celericrescens</name>
    <dbReference type="NCBI Taxonomy" id="1964542"/>
    <lineage>
        <taxon>Bacteria</taxon>
        <taxon>Pseudomonadati</taxon>
        <taxon>Bacteroidota</taxon>
        <taxon>Flavobacteriia</taxon>
        <taxon>Flavobacteriales</taxon>
        <taxon>Flavobacteriaceae</taxon>
        <taxon>Aquimarina</taxon>
    </lineage>
</organism>
<sequence length="118" mass="13661">MENIEELPLEESGNFPKEDRVKLIVLESDAYSELLNDFIRLMKLAVRDAKIEAMKSFSDPATDWIDAEEAKSILGIKSKSKLQELRDYNEITFSQAGKKVIRYSKKSILEYLERNIVM</sequence>
<dbReference type="InterPro" id="IPR041657">
    <property type="entry name" value="HTH_17"/>
</dbReference>
<accession>A0ABW5ATW7</accession>